<evidence type="ECO:0000256" key="4">
    <source>
        <dbReference type="ARBA" id="ARBA00046271"/>
    </source>
</evidence>
<keyword evidence="2 5" id="KW-0472">Membrane</keyword>
<evidence type="ECO:0000256" key="3">
    <source>
        <dbReference type="ARBA" id="ARBA00023140"/>
    </source>
</evidence>
<gene>
    <name evidence="6" type="ORF">PEVE_00014457</name>
</gene>
<name>A0ABN8RTL7_9CNID</name>
<evidence type="ECO:0000256" key="5">
    <source>
        <dbReference type="SAM" id="Phobius"/>
    </source>
</evidence>
<dbReference type="EMBL" id="CALNXI010002090">
    <property type="protein sequence ID" value="CAH3182841.1"/>
    <property type="molecule type" value="Genomic_DNA"/>
</dbReference>
<evidence type="ECO:0000313" key="6">
    <source>
        <dbReference type="EMBL" id="CAH3182841.1"/>
    </source>
</evidence>
<dbReference type="Proteomes" id="UP001159427">
    <property type="component" value="Unassembled WGS sequence"/>
</dbReference>
<feature type="transmembrane region" description="Helical" evidence="5">
    <location>
        <begin position="201"/>
        <end position="222"/>
    </location>
</feature>
<keyword evidence="5" id="KW-0812">Transmembrane</keyword>
<accession>A0ABN8RTL7</accession>
<evidence type="ECO:0008006" key="8">
    <source>
        <dbReference type="Google" id="ProtNLM"/>
    </source>
</evidence>
<keyword evidence="3" id="KW-0576">Peroxisome</keyword>
<proteinExistence type="predicted"/>
<evidence type="ECO:0000313" key="7">
    <source>
        <dbReference type="Proteomes" id="UP001159427"/>
    </source>
</evidence>
<protein>
    <recommendedName>
        <fullName evidence="8">Peroxisomal membrane protein 11A</fullName>
    </recommendedName>
</protein>
<dbReference type="Pfam" id="PF05648">
    <property type="entry name" value="PEX11"/>
    <property type="match status" value="1"/>
</dbReference>
<keyword evidence="1" id="KW-0962">Peroxisome biogenesis</keyword>
<evidence type="ECO:0000256" key="2">
    <source>
        <dbReference type="ARBA" id="ARBA00023136"/>
    </source>
</evidence>
<sequence length="231" mass="25757">MDVVAAVVKYNQQTLGRDKLCRIIQYSSRLSSYLLAQAGAGTDLVNKAKTLDKHASTSRKLFRLGKSLDMIMGAMRARDIHHDTILKVLIICRRITYTVYYIIDHVTWAARLGLYKSNPKEWSKFQAKFWALALAFGLLRNLYDILNLVFVPVKKHDGEESYSQGSSVTARLMSRPQVLLDTVKNLADCLLPYNVMGVIELNVGLAGLLGLTSSIAGAIPVWSPNMKLKPS</sequence>
<reference evidence="6 7" key="1">
    <citation type="submission" date="2022-05" db="EMBL/GenBank/DDBJ databases">
        <authorList>
            <consortium name="Genoscope - CEA"/>
            <person name="William W."/>
        </authorList>
    </citation>
    <scope>NUCLEOTIDE SEQUENCE [LARGE SCALE GENOMIC DNA]</scope>
</reference>
<feature type="transmembrane region" description="Helical" evidence="5">
    <location>
        <begin position="129"/>
        <end position="150"/>
    </location>
</feature>
<keyword evidence="7" id="KW-1185">Reference proteome</keyword>
<organism evidence="6 7">
    <name type="scientific">Porites evermanni</name>
    <dbReference type="NCBI Taxonomy" id="104178"/>
    <lineage>
        <taxon>Eukaryota</taxon>
        <taxon>Metazoa</taxon>
        <taxon>Cnidaria</taxon>
        <taxon>Anthozoa</taxon>
        <taxon>Hexacorallia</taxon>
        <taxon>Scleractinia</taxon>
        <taxon>Fungiina</taxon>
        <taxon>Poritidae</taxon>
        <taxon>Porites</taxon>
    </lineage>
</organism>
<dbReference type="PANTHER" id="PTHR12652:SF50">
    <property type="entry name" value="PEROXIN 11"/>
    <property type="match status" value="1"/>
</dbReference>
<dbReference type="InterPro" id="IPR008733">
    <property type="entry name" value="PEX11"/>
</dbReference>
<dbReference type="PANTHER" id="PTHR12652">
    <property type="entry name" value="PEROXISOMAL BIOGENESIS FACTOR 11"/>
    <property type="match status" value="1"/>
</dbReference>
<keyword evidence="5" id="KW-1133">Transmembrane helix</keyword>
<comment type="caution">
    <text evidence="6">The sequence shown here is derived from an EMBL/GenBank/DDBJ whole genome shotgun (WGS) entry which is preliminary data.</text>
</comment>
<comment type="subcellular location">
    <subcellularLocation>
        <location evidence="4">Peroxisome membrane</location>
    </subcellularLocation>
</comment>
<evidence type="ECO:0000256" key="1">
    <source>
        <dbReference type="ARBA" id="ARBA00022593"/>
    </source>
</evidence>